<comment type="caution">
    <text evidence="1">The sequence shown here is derived from an EMBL/GenBank/DDBJ whole genome shotgun (WGS) entry which is preliminary data.</text>
</comment>
<keyword evidence="2" id="KW-1185">Reference proteome</keyword>
<sequence>MIGVLPEEQFVSEPRRSSDSLSLAIQTAAAALGLRDFRLVQRIGSGDIRRVYLCRLRNVEKEEKMDQVKEAMENGAVVATRQRHFRSRRCSIGGERERRVSEIVEKQRGGGSVFVFNVEWVVVGKNVHHPTYPNHPASRNYFRVGIIPRLKRRTGL</sequence>
<evidence type="ECO:0000313" key="1">
    <source>
        <dbReference type="EMBL" id="KAI8526360.1"/>
    </source>
</evidence>
<organism evidence="1 2">
    <name type="scientific">Rhododendron molle</name>
    <name type="common">Chinese azalea</name>
    <name type="synonym">Azalea mollis</name>
    <dbReference type="NCBI Taxonomy" id="49168"/>
    <lineage>
        <taxon>Eukaryota</taxon>
        <taxon>Viridiplantae</taxon>
        <taxon>Streptophyta</taxon>
        <taxon>Embryophyta</taxon>
        <taxon>Tracheophyta</taxon>
        <taxon>Spermatophyta</taxon>
        <taxon>Magnoliopsida</taxon>
        <taxon>eudicotyledons</taxon>
        <taxon>Gunneridae</taxon>
        <taxon>Pentapetalae</taxon>
        <taxon>asterids</taxon>
        <taxon>Ericales</taxon>
        <taxon>Ericaceae</taxon>
        <taxon>Ericoideae</taxon>
        <taxon>Rhodoreae</taxon>
        <taxon>Rhododendron</taxon>
    </lineage>
</organism>
<dbReference type="Proteomes" id="UP001062846">
    <property type="component" value="Chromosome 13"/>
</dbReference>
<name>A0ACC0LCB5_RHOML</name>
<dbReference type="EMBL" id="CM046400">
    <property type="protein sequence ID" value="KAI8526360.1"/>
    <property type="molecule type" value="Genomic_DNA"/>
</dbReference>
<proteinExistence type="predicted"/>
<reference evidence="1" key="1">
    <citation type="submission" date="2022-02" db="EMBL/GenBank/DDBJ databases">
        <title>Plant Genome Project.</title>
        <authorList>
            <person name="Zhang R.-G."/>
        </authorList>
    </citation>
    <scope>NUCLEOTIDE SEQUENCE</scope>
    <source>
        <strain evidence="1">AT1</strain>
    </source>
</reference>
<evidence type="ECO:0000313" key="2">
    <source>
        <dbReference type="Proteomes" id="UP001062846"/>
    </source>
</evidence>
<accession>A0ACC0LCB5</accession>
<protein>
    <submittedName>
        <fullName evidence="1">Uncharacterized protein</fullName>
    </submittedName>
</protein>
<gene>
    <name evidence="1" type="ORF">RHMOL_Rhmol13G0301500</name>
</gene>